<dbReference type="GO" id="GO:0006783">
    <property type="term" value="P:heme biosynthetic process"/>
    <property type="evidence" value="ECO:0007669"/>
    <property type="project" value="UniProtKB-UniRule"/>
</dbReference>
<keyword evidence="3 7" id="KW-0274">FAD</keyword>
<evidence type="ECO:0000256" key="4">
    <source>
        <dbReference type="ARBA" id="ARBA00022946"/>
    </source>
</evidence>
<dbReference type="Gene3D" id="3.90.660.20">
    <property type="entry name" value="Protoporphyrinogen oxidase, mitochondrial, domain 2"/>
    <property type="match status" value="1"/>
</dbReference>
<comment type="cofactor">
    <cofactor evidence="1 7">
        <name>FAD</name>
        <dbReference type="ChEBI" id="CHEBI:57692"/>
    </cofactor>
</comment>
<name>A0A9W6GEK8_9BACT</name>
<sequence length="448" mass="50220">MGSAEIVIVGGGISGLSLAYFLLQKNPKLDIKIVEAEKRIGGKIVTENVSGFLCEGGVNGFLSNKPSTIALAKELNIEPLRGSESSKIRYILINGKLTRVPDNPIKFFLSPLLTFSGKIRMLKEYFIPPIKENIDETIESFVSRRVGREFYEKLIDAMSTGIYAGDPSKMSMKSCFPKVYFLEKKYGGLIKGLIALKKEKKDAKAQPSTVLMSFKGGMKELIQSLESRLSSRILKGKKVLIIDRTNNYYSVHLEDGDIVEAERVILACPAHESAEILQVLSKELSDILKTIPYPPLSVVAFGFRREQIGFGTSLYGFLIPYREKRKILGTLFDSSIFPNRAPEGYVLLRSMIGGRRAPELAMLPDEKLIDTALSELKPLLSIKGEPEFIKIFRWEKAIPQYEVGHEDKLNLMEQILTKFPWLYLTGNAYRGISVNDCIENSLKLADKF</sequence>
<dbReference type="PANTHER" id="PTHR42923:SF3">
    <property type="entry name" value="PROTOPORPHYRINOGEN OXIDASE"/>
    <property type="match status" value="1"/>
</dbReference>
<dbReference type="Gene3D" id="1.10.3110.10">
    <property type="entry name" value="protoporphyrinogen ix oxidase, domain 3"/>
    <property type="match status" value="1"/>
</dbReference>
<evidence type="ECO:0000256" key="3">
    <source>
        <dbReference type="ARBA" id="ARBA00022827"/>
    </source>
</evidence>
<keyword evidence="7" id="KW-0963">Cytoplasm</keyword>
<dbReference type="SUPFAM" id="SSF54373">
    <property type="entry name" value="FAD-linked reductases, C-terminal domain"/>
    <property type="match status" value="1"/>
</dbReference>
<dbReference type="EMBL" id="BSDX01000001">
    <property type="protein sequence ID" value="GLI53888.1"/>
    <property type="molecule type" value="Genomic_DNA"/>
</dbReference>
<evidence type="ECO:0000256" key="1">
    <source>
        <dbReference type="ARBA" id="ARBA00001974"/>
    </source>
</evidence>
<organism evidence="9 10">
    <name type="scientific">Thermodesulfovibrio yellowstonii</name>
    <dbReference type="NCBI Taxonomy" id="28262"/>
    <lineage>
        <taxon>Bacteria</taxon>
        <taxon>Pseudomonadati</taxon>
        <taxon>Nitrospirota</taxon>
        <taxon>Thermodesulfovibrionia</taxon>
        <taxon>Thermodesulfovibrionales</taxon>
        <taxon>Thermodesulfovibrionaceae</taxon>
        <taxon>Thermodesulfovibrio</taxon>
    </lineage>
</organism>
<evidence type="ECO:0000256" key="2">
    <source>
        <dbReference type="ARBA" id="ARBA00022630"/>
    </source>
</evidence>
<dbReference type="InterPro" id="IPR050464">
    <property type="entry name" value="Zeta_carotene_desat/Oxidored"/>
</dbReference>
<protein>
    <recommendedName>
        <fullName evidence="7">Coproporphyrinogen III oxidase</fullName>
        <ecNumber evidence="7">1.3.3.15</ecNumber>
    </recommendedName>
</protein>
<keyword evidence="6 7" id="KW-0350">Heme biosynthesis</keyword>
<dbReference type="NCBIfam" id="TIGR00562">
    <property type="entry name" value="proto_IX_ox"/>
    <property type="match status" value="1"/>
</dbReference>
<reference evidence="9" key="1">
    <citation type="submission" date="2022-12" db="EMBL/GenBank/DDBJ databases">
        <title>Reference genome sequencing for broad-spectrum identification of bacterial and archaeal isolates by mass spectrometry.</title>
        <authorList>
            <person name="Sekiguchi Y."/>
            <person name="Tourlousse D.M."/>
        </authorList>
    </citation>
    <scope>NUCLEOTIDE SEQUENCE</scope>
    <source>
        <strain evidence="9">TSL-P1</strain>
    </source>
</reference>
<accession>A0A9W6GEK8</accession>
<dbReference type="InterPro" id="IPR036188">
    <property type="entry name" value="FAD/NAD-bd_sf"/>
</dbReference>
<evidence type="ECO:0000313" key="9">
    <source>
        <dbReference type="EMBL" id="GLI53888.1"/>
    </source>
</evidence>
<keyword evidence="10" id="KW-1185">Reference proteome</keyword>
<dbReference type="FunFam" id="1.10.3110.10:FF:000002">
    <property type="entry name" value="Protoporphyrinogen oxidase"/>
    <property type="match status" value="1"/>
</dbReference>
<dbReference type="Proteomes" id="UP001144297">
    <property type="component" value="Unassembled WGS sequence"/>
</dbReference>
<evidence type="ECO:0000259" key="8">
    <source>
        <dbReference type="Pfam" id="PF01593"/>
    </source>
</evidence>
<proteinExistence type="inferred from homology"/>
<dbReference type="InterPro" id="IPR002937">
    <property type="entry name" value="Amino_oxidase"/>
</dbReference>
<dbReference type="GO" id="GO:0004729">
    <property type="term" value="F:oxygen-dependent protoporphyrinogen oxidase activity"/>
    <property type="evidence" value="ECO:0007669"/>
    <property type="project" value="UniProtKB-UniRule"/>
</dbReference>
<dbReference type="SUPFAM" id="SSF51905">
    <property type="entry name" value="FAD/NAD(P)-binding domain"/>
    <property type="match status" value="1"/>
</dbReference>
<comment type="subcellular location">
    <subcellularLocation>
        <location evidence="7">Cytoplasm</location>
    </subcellularLocation>
</comment>
<evidence type="ECO:0000256" key="7">
    <source>
        <dbReference type="RuleBase" id="RU364052"/>
    </source>
</evidence>
<evidence type="ECO:0000256" key="6">
    <source>
        <dbReference type="ARBA" id="ARBA00023133"/>
    </source>
</evidence>
<comment type="caution">
    <text evidence="9">The sequence shown here is derived from an EMBL/GenBank/DDBJ whole genome shotgun (WGS) entry which is preliminary data.</text>
</comment>
<dbReference type="AlphaFoldDB" id="A0A9W6GEK8"/>
<comment type="similarity">
    <text evidence="7">Belongs to the protoporphyrinogen/coproporphyrinogen oxidase family. Coproporphyrinogen III oxidase subfamily.</text>
</comment>
<dbReference type="Gene3D" id="3.50.50.60">
    <property type="entry name" value="FAD/NAD(P)-binding domain"/>
    <property type="match status" value="1"/>
</dbReference>
<evidence type="ECO:0000256" key="5">
    <source>
        <dbReference type="ARBA" id="ARBA00023002"/>
    </source>
</evidence>
<dbReference type="InterPro" id="IPR004572">
    <property type="entry name" value="Protoporphyrinogen_oxidase"/>
</dbReference>
<dbReference type="GO" id="GO:0005737">
    <property type="term" value="C:cytoplasm"/>
    <property type="evidence" value="ECO:0007669"/>
    <property type="project" value="UniProtKB-SubCell"/>
</dbReference>
<feature type="domain" description="Amine oxidase" evidence="8">
    <location>
        <begin position="13"/>
        <end position="445"/>
    </location>
</feature>
<evidence type="ECO:0000313" key="10">
    <source>
        <dbReference type="Proteomes" id="UP001144297"/>
    </source>
</evidence>
<comment type="function">
    <text evidence="7">Involved in coproporphyrin-dependent heme b biosynthesis. Catalyzes the oxidation of coproporphyrinogen III to coproporphyrin III.</text>
</comment>
<gene>
    <name evidence="9" type="primary">hemG</name>
    <name evidence="9" type="ORF">TISLANDTSLP1_15810</name>
</gene>
<dbReference type="EC" id="1.3.3.15" evidence="7"/>
<dbReference type="Pfam" id="PF01593">
    <property type="entry name" value="Amino_oxidase"/>
    <property type="match status" value="1"/>
</dbReference>
<dbReference type="PANTHER" id="PTHR42923">
    <property type="entry name" value="PROTOPORPHYRINOGEN OXIDASE"/>
    <property type="match status" value="1"/>
</dbReference>
<comment type="catalytic activity">
    <reaction evidence="7">
        <text>coproporphyrinogen III + 3 O2 = coproporphyrin III + 3 H2O2</text>
        <dbReference type="Rhea" id="RHEA:43436"/>
        <dbReference type="ChEBI" id="CHEBI:15379"/>
        <dbReference type="ChEBI" id="CHEBI:16240"/>
        <dbReference type="ChEBI" id="CHEBI:57309"/>
        <dbReference type="ChEBI" id="CHEBI:131725"/>
        <dbReference type="EC" id="1.3.3.15"/>
    </reaction>
</comment>
<keyword evidence="5 7" id="KW-0560">Oxidoreductase</keyword>
<keyword evidence="4" id="KW-0809">Transit peptide</keyword>
<comment type="pathway">
    <text evidence="7">Porphyrin-containing compound metabolism; protoheme biosynthesis.</text>
</comment>
<keyword evidence="2 7" id="KW-0285">Flavoprotein</keyword>